<dbReference type="KEGG" id="ssck:SPSK_02344"/>
<dbReference type="InterPro" id="IPR056362">
    <property type="entry name" value="AtuA-like_ferredoxin_dom"/>
</dbReference>
<dbReference type="AlphaFoldDB" id="A0A0F2MCM4"/>
<dbReference type="VEuPathDB" id="FungiDB:SPSK_02344"/>
<gene>
    <name evidence="3" type="ORF">SPSK_02344</name>
</gene>
<feature type="domain" description="AtuA-like ferredoxin-fold" evidence="2">
    <location>
        <begin position="514"/>
        <end position="612"/>
    </location>
</feature>
<dbReference type="OrthoDB" id="10265871at2759"/>
<dbReference type="PANTHER" id="PTHR47585">
    <property type="match status" value="1"/>
</dbReference>
<dbReference type="Proteomes" id="UP000033710">
    <property type="component" value="Unassembled WGS sequence"/>
</dbReference>
<dbReference type="EMBL" id="AXCR01000006">
    <property type="protein sequence ID" value="KJR86834.1"/>
    <property type="molecule type" value="Genomic_DNA"/>
</dbReference>
<evidence type="ECO:0000259" key="1">
    <source>
        <dbReference type="Pfam" id="PF07287"/>
    </source>
</evidence>
<dbReference type="InterPro" id="IPR010839">
    <property type="entry name" value="AtuA_N"/>
</dbReference>
<protein>
    <recommendedName>
        <fullName evidence="5">DUF1446 domain protein</fullName>
    </recommendedName>
</protein>
<dbReference type="RefSeq" id="XP_016589510.1">
    <property type="nucleotide sequence ID" value="XM_016729216.1"/>
</dbReference>
<comment type="caution">
    <text evidence="3">The sequence shown here is derived from an EMBL/GenBank/DDBJ whole genome shotgun (WGS) entry which is preliminary data.</text>
</comment>
<evidence type="ECO:0008006" key="5">
    <source>
        <dbReference type="Google" id="ProtNLM"/>
    </source>
</evidence>
<feature type="domain" description="Acyclic terpene utilisation N-terminal" evidence="1">
    <location>
        <begin position="8"/>
        <end position="470"/>
    </location>
</feature>
<dbReference type="GeneID" id="27664493"/>
<name>A0A0F2MCM4_SPOSC</name>
<proteinExistence type="predicted"/>
<accession>A0A0F2MCM4</accession>
<dbReference type="Pfam" id="PF23544">
    <property type="entry name" value="AtuA_ferredoxin"/>
    <property type="match status" value="1"/>
</dbReference>
<evidence type="ECO:0000313" key="3">
    <source>
        <dbReference type="EMBL" id="KJR86834.1"/>
    </source>
</evidence>
<dbReference type="PANTHER" id="PTHR47585:SF2">
    <property type="entry name" value="DUF1446 DOMAIN PROTEIN (AFU_ORTHOLOGUE AFUA_6G11420)"/>
    <property type="match status" value="1"/>
</dbReference>
<evidence type="ECO:0000259" key="2">
    <source>
        <dbReference type="Pfam" id="PF23544"/>
    </source>
</evidence>
<reference evidence="3 4" key="1">
    <citation type="journal article" date="2014" name="BMC Genomics">
        <title>Comparative genomics of the major fungal agents of human and animal Sporotrichosis: Sporothrix schenckii and Sporothrix brasiliensis.</title>
        <authorList>
            <person name="Teixeira M.M."/>
            <person name="de Almeida L.G."/>
            <person name="Kubitschek-Barreira P."/>
            <person name="Alves F.L."/>
            <person name="Kioshima E.S."/>
            <person name="Abadio A.K."/>
            <person name="Fernandes L."/>
            <person name="Derengowski L.S."/>
            <person name="Ferreira K.S."/>
            <person name="Souza R.C."/>
            <person name="Ruiz J.C."/>
            <person name="de Andrade N.C."/>
            <person name="Paes H.C."/>
            <person name="Nicola A.M."/>
            <person name="Albuquerque P."/>
            <person name="Gerber A.L."/>
            <person name="Martins V.P."/>
            <person name="Peconick L.D."/>
            <person name="Neto A.V."/>
            <person name="Chaucanez C.B."/>
            <person name="Silva P.A."/>
            <person name="Cunha O.L."/>
            <person name="de Oliveira F.F."/>
            <person name="dos Santos T.C."/>
            <person name="Barros A.L."/>
            <person name="Soares M.A."/>
            <person name="de Oliveira L.M."/>
            <person name="Marini M.M."/>
            <person name="Villalobos-Duno H."/>
            <person name="Cunha M.M."/>
            <person name="de Hoog S."/>
            <person name="da Silveira J.F."/>
            <person name="Henrissat B."/>
            <person name="Nino-Vega G.A."/>
            <person name="Cisalpino P.S."/>
            <person name="Mora-Montes H.M."/>
            <person name="Almeida S.R."/>
            <person name="Stajich J.E."/>
            <person name="Lopes-Bezerra L.M."/>
            <person name="Vasconcelos A.T."/>
            <person name="Felipe M.S."/>
        </authorList>
    </citation>
    <scope>NUCLEOTIDE SEQUENCE [LARGE SCALE GENOMIC DNA]</scope>
    <source>
        <strain evidence="3 4">1099-18</strain>
    </source>
</reference>
<dbReference type="Pfam" id="PF07287">
    <property type="entry name" value="AtuA"/>
    <property type="match status" value="1"/>
</dbReference>
<reference evidence="3 4" key="2">
    <citation type="journal article" date="2015" name="Eukaryot. Cell">
        <title>Asexual propagation of a virulent clone complex in a human and feline outbreak of sporotrichosis.</title>
        <authorList>
            <person name="Teixeira Mde M."/>
            <person name="Rodrigues A.M."/>
            <person name="Tsui C.K."/>
            <person name="de Almeida L.G."/>
            <person name="Van Diepeningen A.D."/>
            <person name="van den Ende B.G."/>
            <person name="Fernandes G.F."/>
            <person name="Kano R."/>
            <person name="Hamelin R.C."/>
            <person name="Lopes-Bezerra L.M."/>
            <person name="Vasconcelos A.T."/>
            <person name="de Hoog S."/>
            <person name="de Camargo Z.P."/>
            <person name="Felipe M.S."/>
        </authorList>
    </citation>
    <scope>NUCLEOTIDE SEQUENCE [LARGE SCALE GENOMIC DNA]</scope>
    <source>
        <strain evidence="3 4">1099-18</strain>
    </source>
</reference>
<organism evidence="3 4">
    <name type="scientific">Sporothrix schenckii 1099-18</name>
    <dbReference type="NCBI Taxonomy" id="1397361"/>
    <lineage>
        <taxon>Eukaryota</taxon>
        <taxon>Fungi</taxon>
        <taxon>Dikarya</taxon>
        <taxon>Ascomycota</taxon>
        <taxon>Pezizomycotina</taxon>
        <taxon>Sordariomycetes</taxon>
        <taxon>Sordariomycetidae</taxon>
        <taxon>Ophiostomatales</taxon>
        <taxon>Ophiostomataceae</taxon>
        <taxon>Sporothrix</taxon>
    </lineage>
</organism>
<sequence>MVSTKRSIRIAGVSGGVFDRFRAIEDFAKDPTIDVIFGDWISEVSMTLRGAQKLEGTKSGMSTEAYEQSFITMLSPGVQNIAKHGQKVAVNAGACDAEAMAKRIQQLCKNKGTELRVSWVTGDNVTDQFQKLLQSGEKFLSLPADTPIQDWGAEPIFAQAYLGGIGIAEALRRGADIVICGRVSDASPVIGAAMWWHNWARDDFTKLANALVAGHLIECSSCKTDITGGAYTGFKKELLHSGNNFTNLGFPIAEISADGQVVITKEQNTGGLVTTDTVTAQLLYEIQGPLYYNSDVTACLDKISLVQESADRVRIEGVQGLPPPPTTKIGITAQGGWQAEFHYFLTGLDINEKVQMIEAQTIASMGDYRKEFITLSFNVTGSVAENPRSLSEATVELRIFAQTRNPDMVSAGKNKGISPDHPTFAKFCIENCLQGYPGGTPGTDMRQAVGKPFFEYWVSLFPQSEIEHLVWTHDGQCFPVGAPPIVREYPRRQASYETESPVALSAWGPTQMAPLGSIVHARSGDKSSDCNVGFWARDNEEWDWLRSFLTVKEVRNLLDKEYNGGAVDRFEIQGVRAVHFLLRDHLDRGVNSSSSYDVLGKLVAEYLRCKPVAIPSKFLEKGTI</sequence>
<evidence type="ECO:0000313" key="4">
    <source>
        <dbReference type="Proteomes" id="UP000033710"/>
    </source>
</evidence>